<sequence>MQPGAPKVRLVHAQEGDQHVYTCPSIPNLHVSRETQPKARQAARDWIARHSDRIGEARPTIVWSA</sequence>
<name>A0A4R7BXJ9_9HYPH</name>
<keyword evidence="2" id="KW-1185">Reference proteome</keyword>
<comment type="caution">
    <text evidence="1">The sequence shown here is derived from an EMBL/GenBank/DDBJ whole genome shotgun (WGS) entry which is preliminary data.</text>
</comment>
<dbReference type="AlphaFoldDB" id="A0A4R7BXJ9"/>
<organism evidence="1 2">
    <name type="scientific">Enterovirga rhinocerotis</name>
    <dbReference type="NCBI Taxonomy" id="1339210"/>
    <lineage>
        <taxon>Bacteria</taxon>
        <taxon>Pseudomonadati</taxon>
        <taxon>Pseudomonadota</taxon>
        <taxon>Alphaproteobacteria</taxon>
        <taxon>Hyphomicrobiales</taxon>
        <taxon>Methylobacteriaceae</taxon>
        <taxon>Enterovirga</taxon>
    </lineage>
</organism>
<evidence type="ECO:0000313" key="2">
    <source>
        <dbReference type="Proteomes" id="UP000295122"/>
    </source>
</evidence>
<evidence type="ECO:0000313" key="1">
    <source>
        <dbReference type="EMBL" id="TDR90311.1"/>
    </source>
</evidence>
<accession>A0A4R7BXJ9</accession>
<gene>
    <name evidence="1" type="ORF">EV668_3159</name>
</gene>
<dbReference type="Proteomes" id="UP000295122">
    <property type="component" value="Unassembled WGS sequence"/>
</dbReference>
<proteinExistence type="predicted"/>
<dbReference type="EMBL" id="SNZR01000013">
    <property type="protein sequence ID" value="TDR90311.1"/>
    <property type="molecule type" value="Genomic_DNA"/>
</dbReference>
<protein>
    <submittedName>
        <fullName evidence="1">Uncharacterized protein</fullName>
    </submittedName>
</protein>
<reference evidence="1 2" key="1">
    <citation type="submission" date="2019-03" db="EMBL/GenBank/DDBJ databases">
        <title>Genomic Encyclopedia of Type Strains, Phase IV (KMG-IV): sequencing the most valuable type-strain genomes for metagenomic binning, comparative biology and taxonomic classification.</title>
        <authorList>
            <person name="Goeker M."/>
        </authorList>
    </citation>
    <scope>NUCLEOTIDE SEQUENCE [LARGE SCALE GENOMIC DNA]</scope>
    <source>
        <strain evidence="1 2">DSM 25903</strain>
    </source>
</reference>